<protein>
    <submittedName>
        <fullName evidence="1">Uncharacterized protein</fullName>
    </submittedName>
</protein>
<accession>A0A0T6BI30</accession>
<evidence type="ECO:0000313" key="2">
    <source>
        <dbReference type="Proteomes" id="UP000036168"/>
    </source>
</evidence>
<reference evidence="1 2" key="1">
    <citation type="journal article" date="2015" name="Int. J. Syst. Evol. Microbiol.">
        <title>Bacillus glycinifermentans sp. nov., isolated from fermented soybean paste.</title>
        <authorList>
            <person name="Kim S.J."/>
            <person name="Dunlap C.A."/>
            <person name="Kwon S.W."/>
            <person name="Rooney A.P."/>
        </authorList>
    </citation>
    <scope>NUCLEOTIDE SEQUENCE [LARGE SCALE GENOMIC DNA]</scope>
    <source>
        <strain evidence="1 2">GO-13</strain>
    </source>
</reference>
<dbReference type="EMBL" id="LECW02000082">
    <property type="protein sequence ID" value="KRT87111.1"/>
    <property type="molecule type" value="Genomic_DNA"/>
</dbReference>
<organism evidence="1 2">
    <name type="scientific">Bacillus glycinifermentans</name>
    <dbReference type="NCBI Taxonomy" id="1664069"/>
    <lineage>
        <taxon>Bacteria</taxon>
        <taxon>Bacillati</taxon>
        <taxon>Bacillota</taxon>
        <taxon>Bacilli</taxon>
        <taxon>Bacillales</taxon>
        <taxon>Bacillaceae</taxon>
        <taxon>Bacillus</taxon>
    </lineage>
</organism>
<proteinExistence type="predicted"/>
<comment type="caution">
    <text evidence="1">The sequence shown here is derived from an EMBL/GenBank/DDBJ whole genome shotgun (WGS) entry which is preliminary data.</text>
</comment>
<name>A0A0T6BI30_9BACI</name>
<dbReference type="Proteomes" id="UP000036168">
    <property type="component" value="Unassembled WGS sequence"/>
</dbReference>
<evidence type="ECO:0000313" key="1">
    <source>
        <dbReference type="EMBL" id="KRT87111.1"/>
    </source>
</evidence>
<sequence length="565" mass="65397">MFKVSELKNILNSEYVMSAKQEFKNLLKEALSHYGIEESVYDSMVANESYLSELRYSSFNAIQDLEVVQFAQGSPIANKPRIYKDVFIFKDINTLLRWMMSVDSGIVVAMIQDTKDLSNSYFVFAVRNGGTLSILTDREKLSHPLQMETSRSRMRGRAFYQRIESYHFPYSIMDIDFGDNNRAYISSSDTALISKEEGIPIRAIKDLEHDEIVWLIMMFSLLEDKFFKENYKTPSLSYTAQMMAEADFLLNEAKGHEVAVTEYKSLTVPKITSEDMKTKNLKDTFDFEPTGQHDWMIERYNVPEEAFDVVKNTDHSILLTGKTTQAEDTLSLKKMNTSSFGSPEQLQKDRLYLARYNQAIVINKKAEQEFYKRKEEVKEWYIGAIRKNLPNLLEAMARGKFVVSKDKEEARVKLPGGFEQLKTNGNIMKVSLLEEYSTTYRTPFCEVYGNGTEIYRSKYTCVMNDSTASIIGNFHPRTANQLAELCGCKKEELHELLLHWKAEKRSPGNSIINNVDPMDWAIKDPWEGLRMDVRIYVSKRAFNQLCKQYNTGNERFWLSKNDESE</sequence>
<gene>
    <name evidence="1" type="ORF">AB447_209085</name>
</gene>
<dbReference type="AlphaFoldDB" id="A0A0T6BI30"/>